<feature type="transmembrane region" description="Helical" evidence="8">
    <location>
        <begin position="446"/>
        <end position="464"/>
    </location>
</feature>
<proteinExistence type="inferred from homology"/>
<dbReference type="OrthoDB" id="9775735at2"/>
<comment type="similarity">
    <text evidence="2">Belongs to the BCCT transporter (TC 2.A.15) family.</text>
</comment>
<evidence type="ECO:0000313" key="10">
    <source>
        <dbReference type="EMBL" id="SDJ87676.1"/>
    </source>
</evidence>
<dbReference type="NCBIfam" id="TIGR00842">
    <property type="entry name" value="bcct"/>
    <property type="match status" value="1"/>
</dbReference>
<feature type="transmembrane region" description="Helical" evidence="8">
    <location>
        <begin position="94"/>
        <end position="114"/>
    </location>
</feature>
<dbReference type="PANTHER" id="PTHR30047:SF7">
    <property type="entry name" value="HIGH-AFFINITY CHOLINE TRANSPORT PROTEIN"/>
    <property type="match status" value="1"/>
</dbReference>
<dbReference type="AlphaFoldDB" id="A0A1G8XBI8"/>
<keyword evidence="12" id="KW-1185">Reference proteome</keyword>
<dbReference type="GO" id="GO:0005886">
    <property type="term" value="C:plasma membrane"/>
    <property type="evidence" value="ECO:0007669"/>
    <property type="project" value="UniProtKB-SubCell"/>
</dbReference>
<evidence type="ECO:0000256" key="1">
    <source>
        <dbReference type="ARBA" id="ARBA00004651"/>
    </source>
</evidence>
<name>A0A1G8XBI8_9STAP</name>
<evidence type="ECO:0000256" key="4">
    <source>
        <dbReference type="ARBA" id="ARBA00022475"/>
    </source>
</evidence>
<feature type="transmembrane region" description="Helical" evidence="8">
    <location>
        <begin position="399"/>
        <end position="425"/>
    </location>
</feature>
<dbReference type="PANTHER" id="PTHR30047">
    <property type="entry name" value="HIGH-AFFINITY CHOLINE TRANSPORT PROTEIN-RELATED"/>
    <property type="match status" value="1"/>
</dbReference>
<evidence type="ECO:0000256" key="2">
    <source>
        <dbReference type="ARBA" id="ARBA00005658"/>
    </source>
</evidence>
<dbReference type="STRING" id="586411.SAMN05216187_103112"/>
<reference evidence="11" key="2">
    <citation type="submission" date="2016-10" db="EMBL/GenBank/DDBJ databases">
        <authorList>
            <person name="Varghese N."/>
            <person name="Submissions S."/>
        </authorList>
    </citation>
    <scope>NUCLEOTIDE SEQUENCE [LARGE SCALE GENOMIC DNA]</scope>
    <source>
        <strain evidence="11">CGMCC 1.8911</strain>
    </source>
</reference>
<protein>
    <submittedName>
        <fullName evidence="10">Glycine betaine transporter</fullName>
    </submittedName>
</protein>
<organism evidence="10 11">
    <name type="scientific">Jeotgalicoccus aerolatus</name>
    <dbReference type="NCBI Taxonomy" id="709510"/>
    <lineage>
        <taxon>Bacteria</taxon>
        <taxon>Bacillati</taxon>
        <taxon>Bacillota</taxon>
        <taxon>Bacilli</taxon>
        <taxon>Bacillales</taxon>
        <taxon>Staphylococcaceae</taxon>
        <taxon>Jeotgalicoccus</taxon>
    </lineage>
</organism>
<feature type="transmembrane region" description="Helical" evidence="8">
    <location>
        <begin position="352"/>
        <end position="379"/>
    </location>
</feature>
<dbReference type="Proteomes" id="UP001519348">
    <property type="component" value="Unassembled WGS sequence"/>
</dbReference>
<feature type="transmembrane region" description="Helical" evidence="8">
    <location>
        <begin position="187"/>
        <end position="215"/>
    </location>
</feature>
<keyword evidence="6 8" id="KW-1133">Transmembrane helix</keyword>
<comment type="subcellular location">
    <subcellularLocation>
        <location evidence="1">Cell membrane</location>
        <topology evidence="1">Multi-pass membrane protein</topology>
    </subcellularLocation>
</comment>
<evidence type="ECO:0000256" key="3">
    <source>
        <dbReference type="ARBA" id="ARBA00022448"/>
    </source>
</evidence>
<feature type="transmembrane region" description="Helical" evidence="8">
    <location>
        <begin position="470"/>
        <end position="494"/>
    </location>
</feature>
<feature type="transmembrane region" description="Helical" evidence="8">
    <location>
        <begin position="235"/>
        <end position="253"/>
    </location>
</feature>
<reference evidence="10" key="1">
    <citation type="submission" date="2016-10" db="EMBL/GenBank/DDBJ databases">
        <authorList>
            <person name="de Groot N.N."/>
        </authorList>
    </citation>
    <scope>NUCLEOTIDE SEQUENCE [LARGE SCALE GENOMIC DNA]</scope>
    <source>
        <strain evidence="10">CGMCC 1.8911</strain>
    </source>
</reference>
<evidence type="ECO:0000313" key="11">
    <source>
        <dbReference type="Proteomes" id="UP000242700"/>
    </source>
</evidence>
<dbReference type="GO" id="GO:0022857">
    <property type="term" value="F:transmembrane transporter activity"/>
    <property type="evidence" value="ECO:0007669"/>
    <property type="project" value="InterPro"/>
</dbReference>
<dbReference type="InterPro" id="IPR000060">
    <property type="entry name" value="BCCT_transptr"/>
</dbReference>
<keyword evidence="5 8" id="KW-0812">Transmembrane</keyword>
<sequence>MTNHSSSSEKSNKISYVFVFAAIIVGLLVIIGAIFPDKFGEISGAISGWVTTYFGWYYMILVTVIVFFCIFLIFSPIGKLKLGLPDDEPEFSTISWITMLFSAGMGIGLVFYGAGEPMAHFMSPPTADPGTTEALAESMRSTFLHYGIHAWAIYGIVALALAYSSFRKGEVGLLSKTLRPLFGDLVDGWLGIVVDVLAVFATVIGVAVSLGIGAMQINGGLNYLFNVPVGLTSQAVIIAIVTVLFLISAWSGLSKGIQYLSNLNMILAGLLFVIILIVGPTMLILNVMTTGTGGYLTSFLYNSFDVAPLNGQKQEWLSTWTIYYWGWWMSWSPFVGIFIARVSKGRTIREFIIAVLMVPTLIGIIWFSVFGITGISTGLENTEIFNMATEVQLFAIFDQLPMGTILSLLAILLVSSFFITSADSATFVLGMQTSHGDLTPSSKTKLVWGIALSAIAFTLLAAGGETGLNALQSAAIIAALPFSLVVILMMVAFYKDANNERKYLGLSITPNKERMKNYKESSLEDYHEELDAYADEDKPRGV</sequence>
<keyword evidence="3" id="KW-0813">Transport</keyword>
<evidence type="ECO:0000256" key="5">
    <source>
        <dbReference type="ARBA" id="ARBA00022692"/>
    </source>
</evidence>
<dbReference type="EMBL" id="FNFI01000003">
    <property type="protein sequence ID" value="SDJ87676.1"/>
    <property type="molecule type" value="Genomic_DNA"/>
</dbReference>
<evidence type="ECO:0000256" key="6">
    <source>
        <dbReference type="ARBA" id="ARBA00022989"/>
    </source>
</evidence>
<feature type="transmembrane region" description="Helical" evidence="8">
    <location>
        <begin position="14"/>
        <end position="35"/>
    </location>
</feature>
<keyword evidence="4" id="KW-1003">Cell membrane</keyword>
<reference evidence="9 12" key="3">
    <citation type="submission" date="2021-03" db="EMBL/GenBank/DDBJ databases">
        <title>Genomic Encyclopedia of Type Strains, Phase IV (KMG-IV): sequencing the most valuable type-strain genomes for metagenomic binning, comparative biology and taxonomic classification.</title>
        <authorList>
            <person name="Goeker M."/>
        </authorList>
    </citation>
    <scope>NUCLEOTIDE SEQUENCE [LARGE SCALE GENOMIC DNA]</scope>
    <source>
        <strain evidence="9 12">DSM 22420</strain>
    </source>
</reference>
<gene>
    <name evidence="9" type="ORF">J2Z27_001409</name>
    <name evidence="10" type="ORF">SAMN05216187_103112</name>
</gene>
<evidence type="ECO:0000313" key="12">
    <source>
        <dbReference type="Proteomes" id="UP001519348"/>
    </source>
</evidence>
<evidence type="ECO:0000256" key="7">
    <source>
        <dbReference type="ARBA" id="ARBA00023136"/>
    </source>
</evidence>
<dbReference type="EMBL" id="JAGGKN010000004">
    <property type="protein sequence ID" value="MBP1952361.1"/>
    <property type="molecule type" value="Genomic_DNA"/>
</dbReference>
<evidence type="ECO:0000313" key="9">
    <source>
        <dbReference type="EMBL" id="MBP1952361.1"/>
    </source>
</evidence>
<feature type="transmembrane region" description="Helical" evidence="8">
    <location>
        <begin position="265"/>
        <end position="288"/>
    </location>
</feature>
<evidence type="ECO:0000256" key="8">
    <source>
        <dbReference type="SAM" id="Phobius"/>
    </source>
</evidence>
<feature type="transmembrane region" description="Helical" evidence="8">
    <location>
        <begin position="148"/>
        <end position="166"/>
    </location>
</feature>
<accession>A0A1G8XBI8</accession>
<dbReference type="RefSeq" id="WP_092595755.1">
    <property type="nucleotide sequence ID" value="NZ_BMCN01000002.1"/>
</dbReference>
<feature type="transmembrane region" description="Helical" evidence="8">
    <location>
        <begin position="55"/>
        <end position="74"/>
    </location>
</feature>
<keyword evidence="7 8" id="KW-0472">Membrane</keyword>
<feature type="transmembrane region" description="Helical" evidence="8">
    <location>
        <begin position="322"/>
        <end position="340"/>
    </location>
</feature>
<dbReference type="Proteomes" id="UP000242700">
    <property type="component" value="Unassembled WGS sequence"/>
</dbReference>
<dbReference type="Pfam" id="PF02028">
    <property type="entry name" value="BCCT"/>
    <property type="match status" value="1"/>
</dbReference>